<dbReference type="RefSeq" id="WP_347298781.1">
    <property type="nucleotide sequence ID" value="NZ_JAFREL020000001.1"/>
</dbReference>
<gene>
    <name evidence="1" type="ORF">JZO67_000966</name>
</gene>
<reference evidence="1 2" key="1">
    <citation type="submission" date="2024-02" db="EMBL/GenBank/DDBJ databases">
        <title>The Genome Sequence of Enterococcus sp. DIV0159.</title>
        <authorList>
            <person name="Earl A."/>
            <person name="Manson A."/>
            <person name="Gilmore M."/>
            <person name="Sanders J."/>
            <person name="Shea T."/>
            <person name="Howe W."/>
            <person name="Livny J."/>
            <person name="Cuomo C."/>
            <person name="Neafsey D."/>
            <person name="Birren B."/>
        </authorList>
    </citation>
    <scope>NUCLEOTIDE SEQUENCE [LARGE SCALE GENOMIC DNA]</scope>
    <source>
        <strain evidence="1 2">665A</strain>
    </source>
</reference>
<evidence type="ECO:0000313" key="1">
    <source>
        <dbReference type="EMBL" id="MEO1769027.1"/>
    </source>
</evidence>
<accession>A0ABV0ENS0</accession>
<sequence>MSKKRVFEGKILSENMSEDWEYLLETSPAFNYFTIGEITLVCPIPNGNGSLVIRENLPFYPRKIPWKPSIHSLKPIA</sequence>
<dbReference type="EMBL" id="JAFREL020000001">
    <property type="protein sequence ID" value="MEO1769027.1"/>
    <property type="molecule type" value="Genomic_DNA"/>
</dbReference>
<proteinExistence type="predicted"/>
<protein>
    <submittedName>
        <fullName evidence="1">Uncharacterized protein</fullName>
    </submittedName>
</protein>
<organism evidence="1 2">
    <name type="scientific">Candidatus Enterococcus ferrettii</name>
    <dbReference type="NCBI Taxonomy" id="2815324"/>
    <lineage>
        <taxon>Bacteria</taxon>
        <taxon>Bacillati</taxon>
        <taxon>Bacillota</taxon>
        <taxon>Bacilli</taxon>
        <taxon>Lactobacillales</taxon>
        <taxon>Enterococcaceae</taxon>
        <taxon>Enterococcus</taxon>
    </lineage>
</organism>
<comment type="caution">
    <text evidence="1">The sequence shown here is derived from an EMBL/GenBank/DDBJ whole genome shotgun (WGS) entry which is preliminary data.</text>
</comment>
<name>A0ABV0ENS0_9ENTE</name>
<dbReference type="Proteomes" id="UP000664357">
    <property type="component" value="Unassembled WGS sequence"/>
</dbReference>
<keyword evidence="2" id="KW-1185">Reference proteome</keyword>
<evidence type="ECO:0000313" key="2">
    <source>
        <dbReference type="Proteomes" id="UP000664357"/>
    </source>
</evidence>